<dbReference type="AlphaFoldDB" id="A0A5C3PU06"/>
<name>A0A5C3PU06_9APHY</name>
<evidence type="ECO:0000256" key="1">
    <source>
        <dbReference type="SAM" id="MobiDB-lite"/>
    </source>
</evidence>
<proteinExistence type="predicted"/>
<sequence>MWSDNSFTRTLYPVPRLPFSDSAPVSRSPIPLPSPTRGGSTLLAPSSTHHLAICGNIADTSGSSSSNLSDLDSRCRSLKATSTST</sequence>
<dbReference type="Proteomes" id="UP000308197">
    <property type="component" value="Unassembled WGS sequence"/>
</dbReference>
<reference evidence="2 3" key="1">
    <citation type="journal article" date="2019" name="Nat. Ecol. Evol.">
        <title>Megaphylogeny resolves global patterns of mushroom evolution.</title>
        <authorList>
            <person name="Varga T."/>
            <person name="Krizsan K."/>
            <person name="Foldi C."/>
            <person name="Dima B."/>
            <person name="Sanchez-Garcia M."/>
            <person name="Sanchez-Ramirez S."/>
            <person name="Szollosi G.J."/>
            <person name="Szarkandi J.G."/>
            <person name="Papp V."/>
            <person name="Albert L."/>
            <person name="Andreopoulos W."/>
            <person name="Angelini C."/>
            <person name="Antonin V."/>
            <person name="Barry K.W."/>
            <person name="Bougher N.L."/>
            <person name="Buchanan P."/>
            <person name="Buyck B."/>
            <person name="Bense V."/>
            <person name="Catcheside P."/>
            <person name="Chovatia M."/>
            <person name="Cooper J."/>
            <person name="Damon W."/>
            <person name="Desjardin D."/>
            <person name="Finy P."/>
            <person name="Geml J."/>
            <person name="Haridas S."/>
            <person name="Hughes K."/>
            <person name="Justo A."/>
            <person name="Karasinski D."/>
            <person name="Kautmanova I."/>
            <person name="Kiss B."/>
            <person name="Kocsube S."/>
            <person name="Kotiranta H."/>
            <person name="LaButti K.M."/>
            <person name="Lechner B.E."/>
            <person name="Liimatainen K."/>
            <person name="Lipzen A."/>
            <person name="Lukacs Z."/>
            <person name="Mihaltcheva S."/>
            <person name="Morgado L.N."/>
            <person name="Niskanen T."/>
            <person name="Noordeloos M.E."/>
            <person name="Ohm R.A."/>
            <person name="Ortiz-Santana B."/>
            <person name="Ovrebo C."/>
            <person name="Racz N."/>
            <person name="Riley R."/>
            <person name="Savchenko A."/>
            <person name="Shiryaev A."/>
            <person name="Soop K."/>
            <person name="Spirin V."/>
            <person name="Szebenyi C."/>
            <person name="Tomsovsky M."/>
            <person name="Tulloss R.E."/>
            <person name="Uehling J."/>
            <person name="Grigoriev I.V."/>
            <person name="Vagvolgyi C."/>
            <person name="Papp T."/>
            <person name="Martin F.M."/>
            <person name="Miettinen O."/>
            <person name="Hibbett D.S."/>
            <person name="Nagy L.G."/>
        </authorList>
    </citation>
    <scope>NUCLEOTIDE SEQUENCE [LARGE SCALE GENOMIC DNA]</scope>
    <source>
        <strain evidence="2 3">HHB13444</strain>
    </source>
</reference>
<evidence type="ECO:0000313" key="3">
    <source>
        <dbReference type="Proteomes" id="UP000308197"/>
    </source>
</evidence>
<keyword evidence="3" id="KW-1185">Reference proteome</keyword>
<dbReference type="InParanoid" id="A0A5C3PU06"/>
<feature type="region of interest" description="Disordered" evidence="1">
    <location>
        <begin position="60"/>
        <end position="85"/>
    </location>
</feature>
<gene>
    <name evidence="2" type="ORF">K466DRAFT_581339</name>
</gene>
<evidence type="ECO:0000313" key="2">
    <source>
        <dbReference type="EMBL" id="TFK93012.1"/>
    </source>
</evidence>
<accession>A0A5C3PU06</accession>
<protein>
    <submittedName>
        <fullName evidence="2">Uncharacterized protein</fullName>
    </submittedName>
</protein>
<feature type="region of interest" description="Disordered" evidence="1">
    <location>
        <begin position="1"/>
        <end position="39"/>
    </location>
</feature>
<feature type="compositionally biased region" description="Low complexity" evidence="1">
    <location>
        <begin position="61"/>
        <end position="70"/>
    </location>
</feature>
<organism evidence="2 3">
    <name type="scientific">Polyporus arcularius HHB13444</name>
    <dbReference type="NCBI Taxonomy" id="1314778"/>
    <lineage>
        <taxon>Eukaryota</taxon>
        <taxon>Fungi</taxon>
        <taxon>Dikarya</taxon>
        <taxon>Basidiomycota</taxon>
        <taxon>Agaricomycotina</taxon>
        <taxon>Agaricomycetes</taxon>
        <taxon>Polyporales</taxon>
        <taxon>Polyporaceae</taxon>
        <taxon>Polyporus</taxon>
    </lineage>
</organism>
<dbReference type="EMBL" id="ML210988">
    <property type="protein sequence ID" value="TFK93012.1"/>
    <property type="molecule type" value="Genomic_DNA"/>
</dbReference>